<organism evidence="1 2">
    <name type="scientific">Candidatus Filomicrobium marinum</name>
    <dbReference type="NCBI Taxonomy" id="1608628"/>
    <lineage>
        <taxon>Bacteria</taxon>
        <taxon>Pseudomonadati</taxon>
        <taxon>Pseudomonadota</taxon>
        <taxon>Alphaproteobacteria</taxon>
        <taxon>Hyphomicrobiales</taxon>
        <taxon>Hyphomicrobiaceae</taxon>
        <taxon>Filomicrobium</taxon>
    </lineage>
</organism>
<reference evidence="2" key="1">
    <citation type="submission" date="2015-02" db="EMBL/GenBank/DDBJ databases">
        <authorList>
            <person name="Chooi Y.-H."/>
        </authorList>
    </citation>
    <scope>NUCLEOTIDE SEQUENCE [LARGE SCALE GENOMIC DNA]</scope>
    <source>
        <strain evidence="2">strain Y</strain>
    </source>
</reference>
<dbReference type="KEGG" id="fiy:BN1229_v1_1486"/>
<dbReference type="RefSeq" id="WP_046477556.1">
    <property type="nucleotide sequence ID" value="NZ_LN829118.1"/>
</dbReference>
<sequence length="86" mass="9346">MTPFDYTEPAEVFASRIGAARHASVIYRRFDSAAAAIQYAVEELSPDFATGTFLEAGDLRLCYAEIKSLYEDAAFPLPRDGPVAGP</sequence>
<gene>
    <name evidence="1" type="ORF">YBN1229_v1_1486</name>
</gene>
<dbReference type="OrthoDB" id="8445391at2"/>
<dbReference type="AlphaFoldDB" id="A0A0D6JDJ7"/>
<name>A0A0D6JDJ7_9HYPH</name>
<dbReference type="EMBL" id="LN829119">
    <property type="protein sequence ID" value="CPR17934.1"/>
    <property type="molecule type" value="Genomic_DNA"/>
</dbReference>
<evidence type="ECO:0000313" key="1">
    <source>
        <dbReference type="EMBL" id="CPR17934.1"/>
    </source>
</evidence>
<accession>A0A0D6JDJ7</accession>
<dbReference type="Proteomes" id="UP000033187">
    <property type="component" value="Chromosome 1"/>
</dbReference>
<evidence type="ECO:0000313" key="2">
    <source>
        <dbReference type="Proteomes" id="UP000033187"/>
    </source>
</evidence>
<keyword evidence="2" id="KW-1185">Reference proteome</keyword>
<dbReference type="KEGG" id="fil:BN1229_v1_1485"/>
<protein>
    <submittedName>
        <fullName evidence="1">Uncharacterized protein</fullName>
    </submittedName>
</protein>
<proteinExistence type="predicted"/>